<dbReference type="CDD" id="cd19677">
    <property type="entry name" value="UBR-box_UBR7"/>
    <property type="match status" value="1"/>
</dbReference>
<evidence type="ECO:0000313" key="7">
    <source>
        <dbReference type="EMBL" id="CAL1575823.1"/>
    </source>
</evidence>
<feature type="region of interest" description="Disordered" evidence="5">
    <location>
        <begin position="196"/>
        <end position="239"/>
    </location>
</feature>
<evidence type="ECO:0000256" key="1">
    <source>
        <dbReference type="ARBA" id="ARBA00022723"/>
    </source>
</evidence>
<dbReference type="InterPro" id="IPR047506">
    <property type="entry name" value="UBR7-like_UBR-box"/>
</dbReference>
<accession>A0AAV2JGD3</accession>
<dbReference type="PANTHER" id="PTHR13513:SF10">
    <property type="entry name" value="E3 UBIQUITIN-PROTEIN LIGASE UBR7"/>
    <property type="match status" value="1"/>
</dbReference>
<evidence type="ECO:0000256" key="3">
    <source>
        <dbReference type="ARBA" id="ARBA00022833"/>
    </source>
</evidence>
<dbReference type="InterPro" id="IPR011011">
    <property type="entry name" value="Znf_FYVE_PHD"/>
</dbReference>
<dbReference type="InterPro" id="IPR013083">
    <property type="entry name" value="Znf_RING/FYVE/PHD"/>
</dbReference>
<dbReference type="Pfam" id="PF02207">
    <property type="entry name" value="zf-UBR"/>
    <property type="match status" value="1"/>
</dbReference>
<dbReference type="Gene3D" id="3.30.40.10">
    <property type="entry name" value="Zinc/RING finger domain, C3HC4 (zinc finger)"/>
    <property type="match status" value="1"/>
</dbReference>
<dbReference type="InterPro" id="IPR003126">
    <property type="entry name" value="Znf_UBR"/>
</dbReference>
<reference evidence="7 8" key="1">
    <citation type="submission" date="2024-04" db="EMBL/GenBank/DDBJ databases">
        <authorList>
            <person name="Waldvogel A.-M."/>
            <person name="Schoenle A."/>
        </authorList>
    </citation>
    <scope>NUCLEOTIDE SEQUENCE [LARGE SCALE GENOMIC DNA]</scope>
</reference>
<dbReference type="InterPro" id="IPR040204">
    <property type="entry name" value="UBR7"/>
</dbReference>
<keyword evidence="1" id="KW-0479">Metal-binding</keyword>
<evidence type="ECO:0000313" key="8">
    <source>
        <dbReference type="Proteomes" id="UP001497482"/>
    </source>
</evidence>
<dbReference type="CDD" id="cd15542">
    <property type="entry name" value="PHD_UBR7"/>
    <property type="match status" value="1"/>
</dbReference>
<organism evidence="7 8">
    <name type="scientific">Knipowitschia caucasica</name>
    <name type="common">Caucasian dwarf goby</name>
    <name type="synonym">Pomatoschistus caucasicus</name>
    <dbReference type="NCBI Taxonomy" id="637954"/>
    <lineage>
        <taxon>Eukaryota</taxon>
        <taxon>Metazoa</taxon>
        <taxon>Chordata</taxon>
        <taxon>Craniata</taxon>
        <taxon>Vertebrata</taxon>
        <taxon>Euteleostomi</taxon>
        <taxon>Actinopterygii</taxon>
        <taxon>Neopterygii</taxon>
        <taxon>Teleostei</taxon>
        <taxon>Neoteleostei</taxon>
        <taxon>Acanthomorphata</taxon>
        <taxon>Gobiaria</taxon>
        <taxon>Gobiiformes</taxon>
        <taxon>Gobioidei</taxon>
        <taxon>Gobiidae</taxon>
        <taxon>Gobiinae</taxon>
        <taxon>Knipowitschia</taxon>
    </lineage>
</organism>
<keyword evidence="8" id="KW-1185">Reference proteome</keyword>
<evidence type="ECO:0000259" key="6">
    <source>
        <dbReference type="PROSITE" id="PS51157"/>
    </source>
</evidence>
<dbReference type="SMART" id="SM00396">
    <property type="entry name" value="ZnF_UBR1"/>
    <property type="match status" value="1"/>
</dbReference>
<evidence type="ECO:0000256" key="4">
    <source>
        <dbReference type="PROSITE-ProRule" id="PRU00508"/>
    </source>
</evidence>
<protein>
    <recommendedName>
        <fullName evidence="6">UBR-type domain-containing protein</fullName>
    </recommendedName>
</protein>
<feature type="compositionally biased region" description="Acidic residues" evidence="5">
    <location>
        <begin position="196"/>
        <end position="207"/>
    </location>
</feature>
<dbReference type="GO" id="GO:0061630">
    <property type="term" value="F:ubiquitin protein ligase activity"/>
    <property type="evidence" value="ECO:0007669"/>
    <property type="project" value="InterPro"/>
</dbReference>
<keyword evidence="3" id="KW-0862">Zinc</keyword>
<feature type="compositionally biased region" description="Polar residues" evidence="5">
    <location>
        <begin position="210"/>
        <end position="231"/>
    </location>
</feature>
<evidence type="ECO:0000256" key="5">
    <source>
        <dbReference type="SAM" id="MobiDB-lite"/>
    </source>
</evidence>
<evidence type="ECO:0000256" key="2">
    <source>
        <dbReference type="ARBA" id="ARBA00022771"/>
    </source>
</evidence>
<dbReference type="SUPFAM" id="SSF57903">
    <property type="entry name" value="FYVE/PHD zinc finger"/>
    <property type="match status" value="1"/>
</dbReference>
<proteinExistence type="predicted"/>
<sequence length="382" mass="43106">MAAKDQTQNTEEEFMDEETMAEAMSVLAGSDAENCSYPQGYVKRQAVFACSTCTSEPNEPAGVCLACANKCHDGHDIIELYTKRNFRCDCGNRKFGEFKCQLIPSKDPENVNNKYSHNYYGLYCTCDKGYPDEEGQNGDEMIECVICEDWYHPQHLGCTVAEPKELEEMVCERCMNKAPFLWTYAESFSLAAIGSQEDEDVDVEDDKTEASASPSTSQTNVPREVTESPSSTRKRKREDEADVCSTSRCRLQELESRAAQRQREGAVFWPSDWRSQLCTCTSCKRAYVSAQVHFLLDPSDTRAAYERKGLEEPFGRSVLSTLMGSMSHTAQLEILYGFQEMQSAVASFLQPYASSGKEVTAEAIRQCFEELTEKRRRANEKK</sequence>
<dbReference type="Proteomes" id="UP001497482">
    <property type="component" value="Chromosome 12"/>
</dbReference>
<dbReference type="GO" id="GO:0008270">
    <property type="term" value="F:zinc ion binding"/>
    <property type="evidence" value="ECO:0007669"/>
    <property type="project" value="UniProtKB-KW"/>
</dbReference>
<gene>
    <name evidence="7" type="ORF">KC01_LOCUS7316</name>
</gene>
<dbReference type="PROSITE" id="PS51157">
    <property type="entry name" value="ZF_UBR"/>
    <property type="match status" value="1"/>
</dbReference>
<feature type="zinc finger region" description="UBR-type" evidence="4">
    <location>
        <begin position="33"/>
        <end position="105"/>
    </location>
</feature>
<name>A0AAV2JGD3_KNICA</name>
<feature type="domain" description="UBR-type" evidence="6">
    <location>
        <begin position="33"/>
        <end position="105"/>
    </location>
</feature>
<keyword evidence="2" id="KW-0863">Zinc-finger</keyword>
<dbReference type="EMBL" id="OZ035834">
    <property type="protein sequence ID" value="CAL1575823.1"/>
    <property type="molecule type" value="Genomic_DNA"/>
</dbReference>
<dbReference type="PANTHER" id="PTHR13513">
    <property type="entry name" value="E3 UBIQUITIN-PROTEIN LIGASE UBR7"/>
    <property type="match status" value="1"/>
</dbReference>
<dbReference type="GO" id="GO:0005737">
    <property type="term" value="C:cytoplasm"/>
    <property type="evidence" value="ECO:0007669"/>
    <property type="project" value="TreeGrafter"/>
</dbReference>
<dbReference type="AlphaFoldDB" id="A0AAV2JGD3"/>